<sequence>MTVAREDLGPDGLAPLDTEPFTVLMPVYDGDKRRFVRRAFESATREQTLPPTQVVVVRDGPVRPKLQKLLEKLASTPGVDVDLVELPQNVGLAAALEVGLDHCDHEIVARVDADDVSLPHRFAVQVPLVTAGYDLVGSAIVEIEEDEAEWGRTRTPPTTPEEIERYSRFHDPFNHPSVVYRRSAVRGAGGYETLDLMEDYLLFARMIAAGAQVANVPEPLVLYRVGAGAYARRGGTRLLRSELRLQRTLRDEGFTSRSQYVRNVVVRGGYRLVPEALRKAAYRTLIVKEPSEGVEGAQEATGGR</sequence>
<dbReference type="InterPro" id="IPR001173">
    <property type="entry name" value="Glyco_trans_2-like"/>
</dbReference>
<keyword evidence="2" id="KW-0328">Glycosyltransferase</keyword>
<proteinExistence type="inferred from homology"/>
<dbReference type="Proteomes" id="UP001157091">
    <property type="component" value="Unassembled WGS sequence"/>
</dbReference>
<dbReference type="SUPFAM" id="SSF53448">
    <property type="entry name" value="Nucleotide-diphospho-sugar transferases"/>
    <property type="match status" value="1"/>
</dbReference>
<organism evidence="5 6">
    <name type="scientific">Luteimicrobium album</name>
    <dbReference type="NCBI Taxonomy" id="1054550"/>
    <lineage>
        <taxon>Bacteria</taxon>
        <taxon>Bacillati</taxon>
        <taxon>Actinomycetota</taxon>
        <taxon>Actinomycetes</taxon>
        <taxon>Micrococcales</taxon>
        <taxon>Luteimicrobium</taxon>
    </lineage>
</organism>
<dbReference type="InterPro" id="IPR050834">
    <property type="entry name" value="Glycosyltransf_2"/>
</dbReference>
<comment type="caution">
    <text evidence="5">The sequence shown here is derived from an EMBL/GenBank/DDBJ whole genome shotgun (WGS) entry which is preliminary data.</text>
</comment>
<accession>A0ABQ6I542</accession>
<reference evidence="6" key="1">
    <citation type="journal article" date="2019" name="Int. J. Syst. Evol. Microbiol.">
        <title>The Global Catalogue of Microorganisms (GCM) 10K type strain sequencing project: providing services to taxonomists for standard genome sequencing and annotation.</title>
        <authorList>
            <consortium name="The Broad Institute Genomics Platform"/>
            <consortium name="The Broad Institute Genome Sequencing Center for Infectious Disease"/>
            <person name="Wu L."/>
            <person name="Ma J."/>
        </authorList>
    </citation>
    <scope>NUCLEOTIDE SEQUENCE [LARGE SCALE GENOMIC DNA]</scope>
    <source>
        <strain evidence="6">NBRC 106348</strain>
    </source>
</reference>
<dbReference type="GO" id="GO:0016787">
    <property type="term" value="F:hydrolase activity"/>
    <property type="evidence" value="ECO:0007669"/>
    <property type="project" value="UniProtKB-KW"/>
</dbReference>
<dbReference type="Gene3D" id="3.90.550.10">
    <property type="entry name" value="Spore Coat Polysaccharide Biosynthesis Protein SpsA, Chain A"/>
    <property type="match status" value="1"/>
</dbReference>
<evidence type="ECO:0000256" key="2">
    <source>
        <dbReference type="ARBA" id="ARBA00022676"/>
    </source>
</evidence>
<dbReference type="PANTHER" id="PTHR43685">
    <property type="entry name" value="GLYCOSYLTRANSFERASE"/>
    <property type="match status" value="1"/>
</dbReference>
<protein>
    <submittedName>
        <fullName evidence="5">Glycosyl hydrolase</fullName>
    </submittedName>
</protein>
<gene>
    <name evidence="5" type="ORF">GCM10025864_28380</name>
</gene>
<evidence type="ECO:0000313" key="5">
    <source>
        <dbReference type="EMBL" id="GMA25079.1"/>
    </source>
</evidence>
<dbReference type="EMBL" id="BSUK01000001">
    <property type="protein sequence ID" value="GMA25079.1"/>
    <property type="molecule type" value="Genomic_DNA"/>
</dbReference>
<comment type="similarity">
    <text evidence="1">Belongs to the glycosyltransferase 2 family.</text>
</comment>
<name>A0ABQ6I542_9MICO</name>
<evidence type="ECO:0000259" key="4">
    <source>
        <dbReference type="Pfam" id="PF00535"/>
    </source>
</evidence>
<feature type="domain" description="Glycosyltransferase 2-like" evidence="4">
    <location>
        <begin position="22"/>
        <end position="178"/>
    </location>
</feature>
<dbReference type="RefSeq" id="WP_284293723.1">
    <property type="nucleotide sequence ID" value="NZ_BSUK01000001.1"/>
</dbReference>
<evidence type="ECO:0000313" key="6">
    <source>
        <dbReference type="Proteomes" id="UP001157091"/>
    </source>
</evidence>
<dbReference type="InterPro" id="IPR029044">
    <property type="entry name" value="Nucleotide-diphossugar_trans"/>
</dbReference>
<dbReference type="Pfam" id="PF00535">
    <property type="entry name" value="Glycos_transf_2"/>
    <property type="match status" value="1"/>
</dbReference>
<keyword evidence="3" id="KW-0808">Transferase</keyword>
<keyword evidence="5" id="KW-0378">Hydrolase</keyword>
<evidence type="ECO:0000256" key="1">
    <source>
        <dbReference type="ARBA" id="ARBA00006739"/>
    </source>
</evidence>
<keyword evidence="6" id="KW-1185">Reference proteome</keyword>
<evidence type="ECO:0000256" key="3">
    <source>
        <dbReference type="ARBA" id="ARBA00022679"/>
    </source>
</evidence>
<dbReference type="PANTHER" id="PTHR43685:SF5">
    <property type="entry name" value="GLYCOSYLTRANSFERASE EPSE-RELATED"/>
    <property type="match status" value="1"/>
</dbReference>